<dbReference type="EMBL" id="JBHSJH010000001">
    <property type="protein sequence ID" value="MFC4891527.1"/>
    <property type="molecule type" value="Genomic_DNA"/>
</dbReference>
<comment type="caution">
    <text evidence="3">The sequence shown here is derived from an EMBL/GenBank/DDBJ whole genome shotgun (WGS) entry which is preliminary data.</text>
</comment>
<accession>A0ABV9T9G7</accession>
<organism evidence="3 4">
    <name type="scientific">Pseudofrancisella aestuarii</name>
    <dbReference type="NCBI Taxonomy" id="2670347"/>
    <lineage>
        <taxon>Bacteria</taxon>
        <taxon>Pseudomonadati</taxon>
        <taxon>Pseudomonadota</taxon>
        <taxon>Gammaproteobacteria</taxon>
        <taxon>Thiotrichales</taxon>
        <taxon>Francisellaceae</taxon>
        <taxon>Pseudofrancisella</taxon>
    </lineage>
</organism>
<protein>
    <submittedName>
        <fullName evidence="3">LptA/OstA family protein</fullName>
    </submittedName>
</protein>
<gene>
    <name evidence="3" type="ORF">ACFPDQ_00510</name>
</gene>
<dbReference type="Pfam" id="PF03968">
    <property type="entry name" value="LptD_N"/>
    <property type="match status" value="1"/>
</dbReference>
<dbReference type="InterPro" id="IPR005653">
    <property type="entry name" value="OstA-like_N"/>
</dbReference>
<dbReference type="PANTHER" id="PTHR36504">
    <property type="entry name" value="LIPOPOLYSACCHARIDE EXPORT SYSTEM PROTEIN LPTA"/>
    <property type="match status" value="1"/>
</dbReference>
<dbReference type="Proteomes" id="UP001595926">
    <property type="component" value="Unassembled WGS sequence"/>
</dbReference>
<proteinExistence type="predicted"/>
<sequence>MKKILGAIMLRGNSIFLILVIFLITFYQAFAKDSPDKDVIDDYGPITICADKLDYDGKKRTLTYLGKVFVMQAWKQNILCEDFNKVNENTSNTVYFGKYEDKSFTETQNLWLEKAKTICEKTKECNFITGQSLVVKLDKNRKVETITVTVDKNSDNFAKFYSYPLDENKGNKGYQKTFKGIIGGHGKKIIYSIINKKMILKDKAFVTQNGNDYAGDEIDYDLAHDLIAVPGSKVSKRSTIVLEGVSDETKVKLGNAFKVNNQSIREFTNANQVY</sequence>
<evidence type="ECO:0000313" key="4">
    <source>
        <dbReference type="Proteomes" id="UP001595926"/>
    </source>
</evidence>
<evidence type="ECO:0000256" key="1">
    <source>
        <dbReference type="ARBA" id="ARBA00022729"/>
    </source>
</evidence>
<dbReference type="RefSeq" id="WP_154401845.1">
    <property type="nucleotide sequence ID" value="NZ_JBHSJH010000001.1"/>
</dbReference>
<reference evidence="4" key="1">
    <citation type="journal article" date="2019" name="Int. J. Syst. Evol. Microbiol.">
        <title>The Global Catalogue of Microorganisms (GCM) 10K type strain sequencing project: providing services to taxonomists for standard genome sequencing and annotation.</title>
        <authorList>
            <consortium name="The Broad Institute Genomics Platform"/>
            <consortium name="The Broad Institute Genome Sequencing Center for Infectious Disease"/>
            <person name="Wu L."/>
            <person name="Ma J."/>
        </authorList>
    </citation>
    <scope>NUCLEOTIDE SEQUENCE [LARGE SCALE GENOMIC DNA]</scope>
    <source>
        <strain evidence="4">CGMCC 1.13718</strain>
    </source>
</reference>
<name>A0ABV9T9G7_9GAMM</name>
<feature type="domain" description="Organic solvent tolerance-like N-terminal" evidence="2">
    <location>
        <begin position="144"/>
        <end position="223"/>
    </location>
</feature>
<evidence type="ECO:0000313" key="3">
    <source>
        <dbReference type="EMBL" id="MFC4891527.1"/>
    </source>
</evidence>
<dbReference type="PANTHER" id="PTHR36504:SF1">
    <property type="entry name" value="LIPOPOLYSACCHARIDE EXPORT SYSTEM PROTEIN LPTA"/>
    <property type="match status" value="1"/>
</dbReference>
<dbReference type="InterPro" id="IPR052037">
    <property type="entry name" value="LPS_export_LptA"/>
</dbReference>
<dbReference type="Gene3D" id="2.60.450.10">
    <property type="entry name" value="Lipopolysaccharide (LPS) transport protein A like domain"/>
    <property type="match status" value="1"/>
</dbReference>
<keyword evidence="4" id="KW-1185">Reference proteome</keyword>
<evidence type="ECO:0000259" key="2">
    <source>
        <dbReference type="Pfam" id="PF03968"/>
    </source>
</evidence>
<keyword evidence="1" id="KW-0732">Signal</keyword>